<dbReference type="InterPro" id="IPR002686">
    <property type="entry name" value="Transposase_17"/>
</dbReference>
<dbReference type="SUPFAM" id="SSF143422">
    <property type="entry name" value="Transposase IS200-like"/>
    <property type="match status" value="1"/>
</dbReference>
<dbReference type="Pfam" id="PF01797">
    <property type="entry name" value="Y1_Tnp"/>
    <property type="match status" value="1"/>
</dbReference>
<dbReference type="NCBIfam" id="NF047646">
    <property type="entry name" value="REP_Tyr_transpos"/>
    <property type="match status" value="1"/>
</dbReference>
<accession>A0AAU7ZFQ3</accession>
<feature type="domain" description="Transposase IS200-like" evidence="1">
    <location>
        <begin position="10"/>
        <end position="119"/>
    </location>
</feature>
<dbReference type="InterPro" id="IPR036515">
    <property type="entry name" value="Transposase_17_sf"/>
</dbReference>
<dbReference type="PANTHER" id="PTHR34322:SF2">
    <property type="entry name" value="TRANSPOSASE IS200-LIKE DOMAIN-CONTAINING PROTEIN"/>
    <property type="match status" value="1"/>
</dbReference>
<name>A0AAU7ZFQ3_9BACT</name>
<evidence type="ECO:0000259" key="1">
    <source>
        <dbReference type="SMART" id="SM01321"/>
    </source>
</evidence>
<dbReference type="EMBL" id="CP132932">
    <property type="protein sequence ID" value="XCB27189.1"/>
    <property type="molecule type" value="Genomic_DNA"/>
</dbReference>
<evidence type="ECO:0000313" key="2">
    <source>
        <dbReference type="EMBL" id="XCB27189.1"/>
    </source>
</evidence>
<protein>
    <submittedName>
        <fullName evidence="2">Transposase</fullName>
    </submittedName>
</protein>
<reference evidence="2" key="2">
    <citation type="journal article" date="2024" name="Environ. Microbiol.">
        <title>Genome analysis and description of Tunturibacter gen. nov. expands the diversity of Terriglobia in tundra soils.</title>
        <authorList>
            <person name="Messyasz A."/>
            <person name="Mannisto M.K."/>
            <person name="Kerkhof L.J."/>
            <person name="Haggblom M.M."/>
        </authorList>
    </citation>
    <scope>NUCLEOTIDE SEQUENCE</scope>
    <source>
        <strain evidence="2">M8UP23</strain>
    </source>
</reference>
<dbReference type="SMART" id="SM01321">
    <property type="entry name" value="Y1_Tnp"/>
    <property type="match status" value="1"/>
</dbReference>
<organism evidence="2">
    <name type="scientific">Tunturiibacter empetritectus</name>
    <dbReference type="NCBI Taxonomy" id="3069691"/>
    <lineage>
        <taxon>Bacteria</taxon>
        <taxon>Pseudomonadati</taxon>
        <taxon>Acidobacteriota</taxon>
        <taxon>Terriglobia</taxon>
        <taxon>Terriglobales</taxon>
        <taxon>Acidobacteriaceae</taxon>
        <taxon>Tunturiibacter</taxon>
    </lineage>
</organism>
<dbReference type="KEGG" id="temp:RBB75_02435"/>
<dbReference type="GO" id="GO:0006313">
    <property type="term" value="P:DNA transposition"/>
    <property type="evidence" value="ECO:0007669"/>
    <property type="project" value="InterPro"/>
</dbReference>
<dbReference type="GO" id="GO:0004803">
    <property type="term" value="F:transposase activity"/>
    <property type="evidence" value="ECO:0007669"/>
    <property type="project" value="InterPro"/>
</dbReference>
<gene>
    <name evidence="2" type="ORF">RBB75_02435</name>
</gene>
<dbReference type="AlphaFoldDB" id="A0AAU7ZFQ3"/>
<dbReference type="GO" id="GO:0003677">
    <property type="term" value="F:DNA binding"/>
    <property type="evidence" value="ECO:0007669"/>
    <property type="project" value="InterPro"/>
</dbReference>
<sequence>MSLGLNRYHQTGDLHFITFSCFRKRNILGTYEARDRFVEIFEQTRKYLFHINGYVVMPNHVHILVSEPKSAPLSLAIQILKQRFSRTRTEDYVWETRYYDFNVRTEPKRIEKLRYIRRNPVTRGLVTEPGHWQWSSFNAHATNDAHPILITR</sequence>
<dbReference type="Gene3D" id="3.30.70.1290">
    <property type="entry name" value="Transposase IS200-like"/>
    <property type="match status" value="1"/>
</dbReference>
<reference evidence="2" key="1">
    <citation type="submission" date="2023-08" db="EMBL/GenBank/DDBJ databases">
        <authorList>
            <person name="Messyasz A."/>
            <person name="Mannisto M.K."/>
            <person name="Kerkhof L.J."/>
            <person name="Haggblom M."/>
        </authorList>
    </citation>
    <scope>NUCLEOTIDE SEQUENCE</scope>
    <source>
        <strain evidence="2">M8UP23</strain>
    </source>
</reference>
<proteinExistence type="predicted"/>
<dbReference type="RefSeq" id="WP_353069413.1">
    <property type="nucleotide sequence ID" value="NZ_CP132932.1"/>
</dbReference>
<dbReference type="PANTHER" id="PTHR34322">
    <property type="entry name" value="TRANSPOSASE, Y1_TNP DOMAIN-CONTAINING"/>
    <property type="match status" value="1"/>
</dbReference>